<evidence type="ECO:0000256" key="5">
    <source>
        <dbReference type="SAM" id="MobiDB-lite"/>
    </source>
</evidence>
<keyword evidence="3 4" id="KW-0443">Lipid metabolism</keyword>
<feature type="active site" description="Proton acceptor" evidence="4">
    <location>
        <position position="218"/>
    </location>
</feature>
<feature type="domain" description="PNPLA" evidence="6">
    <location>
        <begin position="29"/>
        <end position="231"/>
    </location>
</feature>
<organism evidence="7 8">
    <name type="scientific">Paraburkholderia ribeironis</name>
    <dbReference type="NCBI Taxonomy" id="1247936"/>
    <lineage>
        <taxon>Bacteria</taxon>
        <taxon>Pseudomonadati</taxon>
        <taxon>Pseudomonadota</taxon>
        <taxon>Betaproteobacteria</taxon>
        <taxon>Burkholderiales</taxon>
        <taxon>Burkholderiaceae</taxon>
        <taxon>Paraburkholderia</taxon>
    </lineage>
</organism>
<keyword evidence="8" id="KW-1185">Reference proteome</keyword>
<dbReference type="CDD" id="cd07209">
    <property type="entry name" value="Pat_hypo_Ecoli_Z1214_like"/>
    <property type="match status" value="1"/>
</dbReference>
<evidence type="ECO:0000256" key="2">
    <source>
        <dbReference type="ARBA" id="ARBA00022963"/>
    </source>
</evidence>
<keyword evidence="1 4" id="KW-0378">Hydrolase</keyword>
<dbReference type="PANTHER" id="PTHR14226:SF57">
    <property type="entry name" value="BLR7027 PROTEIN"/>
    <property type="match status" value="1"/>
</dbReference>
<reference evidence="7 8" key="1">
    <citation type="submission" date="2016-12" db="EMBL/GenBank/DDBJ databases">
        <authorList>
            <person name="Song W.-J."/>
            <person name="Kurnit D.M."/>
        </authorList>
    </citation>
    <scope>NUCLEOTIDE SEQUENCE [LARGE SCALE GENOMIC DNA]</scope>
    <source>
        <strain evidence="7 8">STM7296</strain>
    </source>
</reference>
<dbReference type="Proteomes" id="UP000187012">
    <property type="component" value="Unassembled WGS sequence"/>
</dbReference>
<proteinExistence type="predicted"/>
<dbReference type="GO" id="GO:0016787">
    <property type="term" value="F:hydrolase activity"/>
    <property type="evidence" value="ECO:0007669"/>
    <property type="project" value="UniProtKB-UniRule"/>
</dbReference>
<dbReference type="SUPFAM" id="SSF52151">
    <property type="entry name" value="FabD/lysophospholipase-like"/>
    <property type="match status" value="1"/>
</dbReference>
<evidence type="ECO:0000256" key="3">
    <source>
        <dbReference type="ARBA" id="ARBA00023098"/>
    </source>
</evidence>
<dbReference type="OrthoDB" id="9770965at2"/>
<feature type="short sequence motif" description="GXGXXG" evidence="4">
    <location>
        <begin position="33"/>
        <end position="38"/>
    </location>
</feature>
<accession>A0A1N7SI36</accession>
<dbReference type="InterPro" id="IPR021095">
    <property type="entry name" value="DUF3734"/>
</dbReference>
<evidence type="ECO:0000313" key="8">
    <source>
        <dbReference type="Proteomes" id="UP000187012"/>
    </source>
</evidence>
<evidence type="ECO:0000313" key="7">
    <source>
        <dbReference type="EMBL" id="SIT47079.1"/>
    </source>
</evidence>
<dbReference type="Pfam" id="PF12536">
    <property type="entry name" value="DUF3734"/>
    <property type="match status" value="1"/>
</dbReference>
<dbReference type="STRING" id="1247936.BN2475_710041"/>
<name>A0A1N7SI36_9BURK</name>
<feature type="short sequence motif" description="GXSXG" evidence="4">
    <location>
        <begin position="60"/>
        <end position="64"/>
    </location>
</feature>
<protein>
    <submittedName>
        <fullName evidence="7">Putative esterase of the alpha-beta hydrolase superfamily</fullName>
    </submittedName>
</protein>
<feature type="active site" description="Nucleophile" evidence="4">
    <location>
        <position position="62"/>
    </location>
</feature>
<dbReference type="InterPro" id="IPR050301">
    <property type="entry name" value="NTE"/>
</dbReference>
<dbReference type="AlphaFoldDB" id="A0A1N7SI36"/>
<dbReference type="RefSeq" id="WP_094782605.1">
    <property type="nucleotide sequence ID" value="NZ_CYGX02000071.1"/>
</dbReference>
<sequence>MDDKTHGERHTNRASRSDGKPDIPGQIVLVFQGGGALGAYQAGVYQALHDAQVEPHWVIGTSIGAVNGAIIAGNMPENRMARLTQFWDGVACHGVAATSWLPGLENWLRDLATVTHGVPSFFTPQLACWAGIHAHVRPDQAAFYSTGPLRETLSSLVDFDFLNQKATRLTVGTVNVQSGRMRYFSNRDAPMDVEHVMASAAFPPGFPSVQLEGESYWDGGIYSNTPLEAVLDDRPRRDSVIFSVQLWPSRGPQPESILQVMSRQRDIQYSSRAESHLDRQKQIHRLRHVIRELEQYIPEERRSAPEVRELLAWGCGTTMQVLELDAPAFDNDDLNRDIDFSSSSIRRRWLAGHEDTARLLKLAPWRATLDPMEGISVFRMAGAEGQKGQK</sequence>
<evidence type="ECO:0000256" key="4">
    <source>
        <dbReference type="PROSITE-ProRule" id="PRU01161"/>
    </source>
</evidence>
<gene>
    <name evidence="7" type="ORF">BN2475_710041</name>
</gene>
<dbReference type="EMBL" id="CYGX02000071">
    <property type="protein sequence ID" value="SIT47079.1"/>
    <property type="molecule type" value="Genomic_DNA"/>
</dbReference>
<dbReference type="Pfam" id="PF01734">
    <property type="entry name" value="Patatin"/>
    <property type="match status" value="1"/>
</dbReference>
<dbReference type="PROSITE" id="PS51635">
    <property type="entry name" value="PNPLA"/>
    <property type="match status" value="1"/>
</dbReference>
<dbReference type="PANTHER" id="PTHR14226">
    <property type="entry name" value="NEUROPATHY TARGET ESTERASE/SWISS CHEESE D.MELANOGASTER"/>
    <property type="match status" value="1"/>
</dbReference>
<evidence type="ECO:0000259" key="6">
    <source>
        <dbReference type="PROSITE" id="PS51635"/>
    </source>
</evidence>
<keyword evidence="2 4" id="KW-0442">Lipid degradation</keyword>
<dbReference type="InterPro" id="IPR002641">
    <property type="entry name" value="PNPLA_dom"/>
</dbReference>
<feature type="short sequence motif" description="DGA/G" evidence="4">
    <location>
        <begin position="218"/>
        <end position="220"/>
    </location>
</feature>
<feature type="region of interest" description="Disordered" evidence="5">
    <location>
        <begin position="1"/>
        <end position="21"/>
    </location>
</feature>
<evidence type="ECO:0000256" key="1">
    <source>
        <dbReference type="ARBA" id="ARBA00022801"/>
    </source>
</evidence>
<dbReference type="GO" id="GO:0016042">
    <property type="term" value="P:lipid catabolic process"/>
    <property type="evidence" value="ECO:0007669"/>
    <property type="project" value="UniProtKB-UniRule"/>
</dbReference>
<dbReference type="Gene3D" id="3.40.1090.10">
    <property type="entry name" value="Cytosolic phospholipase A2 catalytic domain"/>
    <property type="match status" value="2"/>
</dbReference>
<dbReference type="InterPro" id="IPR016035">
    <property type="entry name" value="Acyl_Trfase/lysoPLipase"/>
</dbReference>